<keyword evidence="4 6" id="KW-1133">Transmembrane helix</keyword>
<dbReference type="PANTHER" id="PTHR30086">
    <property type="entry name" value="ARGININE EXPORTER PROTEIN ARGO"/>
    <property type="match status" value="1"/>
</dbReference>
<keyword evidence="2" id="KW-1003">Cell membrane</keyword>
<feature type="transmembrane region" description="Helical" evidence="6">
    <location>
        <begin position="41"/>
        <end position="65"/>
    </location>
</feature>
<feature type="transmembrane region" description="Helical" evidence="6">
    <location>
        <begin position="71"/>
        <end position="89"/>
    </location>
</feature>
<name>A0A6J5ZQ34_9ZZZZ</name>
<sequence length="216" mass="23329">MVGSSHLAEFVVASVAIILAPGPSVMFVIARAVAWGRLTAFLTAVGNALGMVVLSAIIAVGLGPLLQRSELLLALVQLFGGLYLIYLGIDALRHRVQHASDMVDVEEVKPKYARVIREGFMVGVLNPKALVFFSSVFPQFVDSKAGSITTQLLMFGLIFSLLSMSLDGMWGILVGSSREWFANSQSRLLFLRTIGGSVMIILGALVILQLIMTYQQ</sequence>
<gene>
    <name evidence="7" type="ORF">UFOPK3770_01285</name>
</gene>
<evidence type="ECO:0000256" key="3">
    <source>
        <dbReference type="ARBA" id="ARBA00022692"/>
    </source>
</evidence>
<organism evidence="7">
    <name type="scientific">freshwater metagenome</name>
    <dbReference type="NCBI Taxonomy" id="449393"/>
    <lineage>
        <taxon>unclassified sequences</taxon>
        <taxon>metagenomes</taxon>
        <taxon>ecological metagenomes</taxon>
    </lineage>
</organism>
<dbReference type="InterPro" id="IPR001123">
    <property type="entry name" value="LeuE-type"/>
</dbReference>
<keyword evidence="5 6" id="KW-0472">Membrane</keyword>
<proteinExistence type="predicted"/>
<evidence type="ECO:0000256" key="4">
    <source>
        <dbReference type="ARBA" id="ARBA00022989"/>
    </source>
</evidence>
<evidence type="ECO:0000256" key="2">
    <source>
        <dbReference type="ARBA" id="ARBA00022475"/>
    </source>
</evidence>
<dbReference type="Pfam" id="PF01810">
    <property type="entry name" value="LysE"/>
    <property type="match status" value="1"/>
</dbReference>
<comment type="subcellular location">
    <subcellularLocation>
        <location evidence="1">Cell membrane</location>
        <topology evidence="1">Multi-pass membrane protein</topology>
    </subcellularLocation>
</comment>
<dbReference type="GO" id="GO:0005886">
    <property type="term" value="C:plasma membrane"/>
    <property type="evidence" value="ECO:0007669"/>
    <property type="project" value="UniProtKB-SubCell"/>
</dbReference>
<dbReference type="EMBL" id="CAESAJ010000193">
    <property type="protein sequence ID" value="CAB4344385.1"/>
    <property type="molecule type" value="Genomic_DNA"/>
</dbReference>
<evidence type="ECO:0000256" key="6">
    <source>
        <dbReference type="SAM" id="Phobius"/>
    </source>
</evidence>
<reference evidence="7" key="1">
    <citation type="submission" date="2020-05" db="EMBL/GenBank/DDBJ databases">
        <authorList>
            <person name="Chiriac C."/>
            <person name="Salcher M."/>
            <person name="Ghai R."/>
            <person name="Kavagutti S V."/>
        </authorList>
    </citation>
    <scope>NUCLEOTIDE SEQUENCE</scope>
</reference>
<dbReference type="PIRSF" id="PIRSF006324">
    <property type="entry name" value="LeuE"/>
    <property type="match status" value="1"/>
</dbReference>
<feature type="transmembrane region" description="Helical" evidence="6">
    <location>
        <begin position="6"/>
        <end position="29"/>
    </location>
</feature>
<evidence type="ECO:0000313" key="7">
    <source>
        <dbReference type="EMBL" id="CAB4344385.1"/>
    </source>
</evidence>
<protein>
    <submittedName>
        <fullName evidence="7">Unannotated protein</fullName>
    </submittedName>
</protein>
<dbReference type="GO" id="GO:0015171">
    <property type="term" value="F:amino acid transmembrane transporter activity"/>
    <property type="evidence" value="ECO:0007669"/>
    <property type="project" value="TreeGrafter"/>
</dbReference>
<evidence type="ECO:0000256" key="1">
    <source>
        <dbReference type="ARBA" id="ARBA00004651"/>
    </source>
</evidence>
<keyword evidence="3 6" id="KW-0812">Transmembrane</keyword>
<accession>A0A6J5ZQ34</accession>
<feature type="transmembrane region" description="Helical" evidence="6">
    <location>
        <begin position="188"/>
        <end position="212"/>
    </location>
</feature>
<evidence type="ECO:0000256" key="5">
    <source>
        <dbReference type="ARBA" id="ARBA00023136"/>
    </source>
</evidence>
<dbReference type="PANTHER" id="PTHR30086:SF20">
    <property type="entry name" value="ARGININE EXPORTER PROTEIN ARGO-RELATED"/>
    <property type="match status" value="1"/>
</dbReference>
<feature type="transmembrane region" description="Helical" evidence="6">
    <location>
        <begin position="152"/>
        <end position="176"/>
    </location>
</feature>
<dbReference type="AlphaFoldDB" id="A0A6J5ZQ34"/>